<dbReference type="SMART" id="SM00184">
    <property type="entry name" value="RING"/>
    <property type="match status" value="1"/>
</dbReference>
<organism evidence="8 9">
    <name type="scientific">Trema orientale</name>
    <name type="common">Charcoal tree</name>
    <name type="synonym">Celtis orientalis</name>
    <dbReference type="NCBI Taxonomy" id="63057"/>
    <lineage>
        <taxon>Eukaryota</taxon>
        <taxon>Viridiplantae</taxon>
        <taxon>Streptophyta</taxon>
        <taxon>Embryophyta</taxon>
        <taxon>Tracheophyta</taxon>
        <taxon>Spermatophyta</taxon>
        <taxon>Magnoliopsida</taxon>
        <taxon>eudicotyledons</taxon>
        <taxon>Gunneridae</taxon>
        <taxon>Pentapetalae</taxon>
        <taxon>rosids</taxon>
        <taxon>fabids</taxon>
        <taxon>Rosales</taxon>
        <taxon>Cannabaceae</taxon>
        <taxon>Trema</taxon>
    </lineage>
</organism>
<reference evidence="9" key="1">
    <citation type="submission" date="2016-06" db="EMBL/GenBank/DDBJ databases">
        <title>Parallel loss of symbiosis genes in relatives of nitrogen-fixing non-legume Parasponia.</title>
        <authorList>
            <person name="Van Velzen R."/>
            <person name="Holmer R."/>
            <person name="Bu F."/>
            <person name="Rutten L."/>
            <person name="Van Zeijl A."/>
            <person name="Liu W."/>
            <person name="Santuari L."/>
            <person name="Cao Q."/>
            <person name="Sharma T."/>
            <person name="Shen D."/>
            <person name="Roswanjaya Y."/>
            <person name="Wardhani T."/>
            <person name="Kalhor M.S."/>
            <person name="Jansen J."/>
            <person name="Van den Hoogen J."/>
            <person name="Gungor B."/>
            <person name="Hartog M."/>
            <person name="Hontelez J."/>
            <person name="Verver J."/>
            <person name="Yang W.-C."/>
            <person name="Schijlen E."/>
            <person name="Repin R."/>
            <person name="Schilthuizen M."/>
            <person name="Schranz E."/>
            <person name="Heidstra R."/>
            <person name="Miyata K."/>
            <person name="Fedorova E."/>
            <person name="Kohlen W."/>
            <person name="Bisseling T."/>
            <person name="Smit S."/>
            <person name="Geurts R."/>
        </authorList>
    </citation>
    <scope>NUCLEOTIDE SEQUENCE [LARGE SCALE GENOMIC DNA]</scope>
    <source>
        <strain evidence="9">cv. RG33-2</strain>
    </source>
</reference>
<dbReference type="GO" id="GO:0061630">
    <property type="term" value="F:ubiquitin protein ligase activity"/>
    <property type="evidence" value="ECO:0007669"/>
    <property type="project" value="UniProtKB-EC"/>
</dbReference>
<dbReference type="PROSITE" id="PS50089">
    <property type="entry name" value="ZF_RING_2"/>
    <property type="match status" value="1"/>
</dbReference>
<dbReference type="EC" id="2.3.2.27" evidence="2"/>
<dbReference type="GO" id="GO:0008270">
    <property type="term" value="F:zinc ion binding"/>
    <property type="evidence" value="ECO:0007669"/>
    <property type="project" value="UniProtKB-KW"/>
</dbReference>
<dbReference type="STRING" id="63057.A0A2P5CDP4"/>
<dbReference type="PANTHER" id="PTHR15710:SF196">
    <property type="entry name" value="F6A14.12 PROTEIN-RELATED"/>
    <property type="match status" value="1"/>
</dbReference>
<dbReference type="InParanoid" id="A0A2P5CDP4"/>
<evidence type="ECO:0000256" key="3">
    <source>
        <dbReference type="ARBA" id="ARBA00022723"/>
    </source>
</evidence>
<evidence type="ECO:0000259" key="7">
    <source>
        <dbReference type="PROSITE" id="PS50089"/>
    </source>
</evidence>
<dbReference type="Pfam" id="PF13639">
    <property type="entry name" value="zf-RING_2"/>
    <property type="match status" value="1"/>
</dbReference>
<dbReference type="EMBL" id="JXTC01000378">
    <property type="protein sequence ID" value="PON59158.1"/>
    <property type="molecule type" value="Genomic_DNA"/>
</dbReference>
<evidence type="ECO:0000256" key="5">
    <source>
        <dbReference type="ARBA" id="ARBA00022833"/>
    </source>
</evidence>
<feature type="domain" description="RING-type" evidence="7">
    <location>
        <begin position="206"/>
        <end position="254"/>
    </location>
</feature>
<dbReference type="GO" id="GO:0005737">
    <property type="term" value="C:cytoplasm"/>
    <property type="evidence" value="ECO:0007669"/>
    <property type="project" value="TreeGrafter"/>
</dbReference>
<evidence type="ECO:0000256" key="2">
    <source>
        <dbReference type="ARBA" id="ARBA00012483"/>
    </source>
</evidence>
<keyword evidence="4 6" id="KW-0863">Zinc-finger</keyword>
<evidence type="ECO:0000256" key="6">
    <source>
        <dbReference type="PROSITE-ProRule" id="PRU00175"/>
    </source>
</evidence>
<dbReference type="GO" id="GO:0016567">
    <property type="term" value="P:protein ubiquitination"/>
    <property type="evidence" value="ECO:0007669"/>
    <property type="project" value="TreeGrafter"/>
</dbReference>
<accession>A0A2P5CDP4</accession>
<dbReference type="AlphaFoldDB" id="A0A2P5CDP4"/>
<name>A0A2P5CDP4_TREOI</name>
<dbReference type="PANTHER" id="PTHR15710">
    <property type="entry name" value="E3 UBIQUITIN-PROTEIN LIGASE PRAJA"/>
    <property type="match status" value="1"/>
</dbReference>
<dbReference type="Gene3D" id="3.30.40.10">
    <property type="entry name" value="Zinc/RING finger domain, C3HC4 (zinc finger)"/>
    <property type="match status" value="1"/>
</dbReference>
<proteinExistence type="predicted"/>
<evidence type="ECO:0000256" key="4">
    <source>
        <dbReference type="ARBA" id="ARBA00022771"/>
    </source>
</evidence>
<dbReference type="CDD" id="cd16454">
    <property type="entry name" value="RING-H2_PA-TM-RING"/>
    <property type="match status" value="1"/>
</dbReference>
<comment type="catalytic activity">
    <reaction evidence="1">
        <text>S-ubiquitinyl-[E2 ubiquitin-conjugating enzyme]-L-cysteine + [acceptor protein]-L-lysine = [E2 ubiquitin-conjugating enzyme]-L-cysteine + N(6)-ubiquitinyl-[acceptor protein]-L-lysine.</text>
        <dbReference type="EC" id="2.3.2.27"/>
    </reaction>
</comment>
<evidence type="ECO:0000313" key="9">
    <source>
        <dbReference type="Proteomes" id="UP000237000"/>
    </source>
</evidence>
<protein>
    <recommendedName>
        <fullName evidence="2">RING-type E3 ubiquitin transferase</fullName>
        <ecNumber evidence="2">2.3.2.27</ecNumber>
    </recommendedName>
</protein>
<keyword evidence="3" id="KW-0479">Metal-binding</keyword>
<dbReference type="Proteomes" id="UP000237000">
    <property type="component" value="Unassembled WGS sequence"/>
</dbReference>
<dbReference type="InterPro" id="IPR001841">
    <property type="entry name" value="Znf_RING"/>
</dbReference>
<gene>
    <name evidence="8" type="ORF">TorRG33x02_289190</name>
</gene>
<dbReference type="SUPFAM" id="SSF57850">
    <property type="entry name" value="RING/U-box"/>
    <property type="match status" value="1"/>
</dbReference>
<keyword evidence="5" id="KW-0862">Zinc</keyword>
<sequence length="262" mass="30226">MAIRASYECSMSLVDQENDDSTTTSTPLANPLSIYQAPLLQQQECYFAFRIEFVHVLRSINNVDNNNIPFETYQEWLILPRRNYLANSSRITQEILRRIGVEPDFTGELALQISSFALATATQPRFAASRVLTLSLRVSAMIDLYDDDAEEEEEEEEYADQSLIIRTVPATKLSIEALKELNHYNGGDEIIISWDTTSEQQQQQQCSVCMEKLWFEDQCCEDDRKVVQMPCSHVYHKDCIVRWLETSHLCPLCRYAMPTETQ</sequence>
<evidence type="ECO:0000313" key="8">
    <source>
        <dbReference type="EMBL" id="PON59158.1"/>
    </source>
</evidence>
<dbReference type="OrthoDB" id="1916372at2759"/>
<evidence type="ECO:0000256" key="1">
    <source>
        <dbReference type="ARBA" id="ARBA00000900"/>
    </source>
</evidence>
<dbReference type="InterPro" id="IPR013083">
    <property type="entry name" value="Znf_RING/FYVE/PHD"/>
</dbReference>
<comment type="caution">
    <text evidence="8">The sequence shown here is derived from an EMBL/GenBank/DDBJ whole genome shotgun (WGS) entry which is preliminary data.</text>
</comment>
<keyword evidence="9" id="KW-1185">Reference proteome</keyword>